<dbReference type="Proteomes" id="UP000683925">
    <property type="component" value="Unassembled WGS sequence"/>
</dbReference>
<sequence length="57" mass="6710">MYNLQIQTNKYLNTLFQIQQIKQDDSKSNLIMQDIRGFLQCINQAGKSFQSRSLNQL</sequence>
<gene>
    <name evidence="1" type="ORF">POCTA_138.1.T2080015</name>
</gene>
<protein>
    <submittedName>
        <fullName evidence="1">Uncharacterized protein</fullName>
    </submittedName>
</protein>
<keyword evidence="2" id="KW-1185">Reference proteome</keyword>
<dbReference type="EMBL" id="CAJJDP010000212">
    <property type="protein sequence ID" value="CAD8215142.1"/>
    <property type="molecule type" value="Genomic_DNA"/>
</dbReference>
<proteinExistence type="predicted"/>
<organism evidence="1 2">
    <name type="scientific">Paramecium octaurelia</name>
    <dbReference type="NCBI Taxonomy" id="43137"/>
    <lineage>
        <taxon>Eukaryota</taxon>
        <taxon>Sar</taxon>
        <taxon>Alveolata</taxon>
        <taxon>Ciliophora</taxon>
        <taxon>Intramacronucleata</taxon>
        <taxon>Oligohymenophorea</taxon>
        <taxon>Peniculida</taxon>
        <taxon>Parameciidae</taxon>
        <taxon>Paramecium</taxon>
    </lineage>
</organism>
<name>A0A8S1YRE3_PAROT</name>
<evidence type="ECO:0000313" key="1">
    <source>
        <dbReference type="EMBL" id="CAD8215142.1"/>
    </source>
</evidence>
<evidence type="ECO:0000313" key="2">
    <source>
        <dbReference type="Proteomes" id="UP000683925"/>
    </source>
</evidence>
<comment type="caution">
    <text evidence="1">The sequence shown here is derived from an EMBL/GenBank/DDBJ whole genome shotgun (WGS) entry which is preliminary data.</text>
</comment>
<accession>A0A8S1YRE3</accession>
<reference evidence="1" key="1">
    <citation type="submission" date="2021-01" db="EMBL/GenBank/DDBJ databases">
        <authorList>
            <consortium name="Genoscope - CEA"/>
            <person name="William W."/>
        </authorList>
    </citation>
    <scope>NUCLEOTIDE SEQUENCE</scope>
</reference>
<dbReference type="AlphaFoldDB" id="A0A8S1YRE3"/>